<dbReference type="InterPro" id="IPR050555">
    <property type="entry name" value="Bact_Solute-Bind_Prot2"/>
</dbReference>
<accession>A0A0J9ECK8</accession>
<dbReference type="EMBL" id="LFTY01000001">
    <property type="protein sequence ID" value="KMW60475.1"/>
    <property type="molecule type" value="Genomic_DNA"/>
</dbReference>
<evidence type="ECO:0000313" key="5">
    <source>
        <dbReference type="EMBL" id="KMW60475.1"/>
    </source>
</evidence>
<dbReference type="PANTHER" id="PTHR30036:SF7">
    <property type="entry name" value="ABC TRANSPORTER PERIPLASMIC-BINDING PROTEIN YPHF"/>
    <property type="match status" value="1"/>
</dbReference>
<dbReference type="Gene3D" id="3.40.50.2300">
    <property type="match status" value="2"/>
</dbReference>
<evidence type="ECO:0000256" key="2">
    <source>
        <dbReference type="ARBA" id="ARBA00007639"/>
    </source>
</evidence>
<evidence type="ECO:0000259" key="4">
    <source>
        <dbReference type="Pfam" id="PF13407"/>
    </source>
</evidence>
<dbReference type="GO" id="GO:0030288">
    <property type="term" value="C:outer membrane-bounded periplasmic space"/>
    <property type="evidence" value="ECO:0007669"/>
    <property type="project" value="TreeGrafter"/>
</dbReference>
<proteinExistence type="inferred from homology"/>
<name>A0A0J9ECK8_9RHOB</name>
<dbReference type="InterPro" id="IPR028082">
    <property type="entry name" value="Peripla_BP_I"/>
</dbReference>
<evidence type="ECO:0000256" key="1">
    <source>
        <dbReference type="ARBA" id="ARBA00004418"/>
    </source>
</evidence>
<evidence type="ECO:0000256" key="3">
    <source>
        <dbReference type="SAM" id="SignalP"/>
    </source>
</evidence>
<dbReference type="SUPFAM" id="SSF53822">
    <property type="entry name" value="Periplasmic binding protein-like I"/>
    <property type="match status" value="1"/>
</dbReference>
<feature type="signal peptide" evidence="3">
    <location>
        <begin position="1"/>
        <end position="26"/>
    </location>
</feature>
<protein>
    <submittedName>
        <fullName evidence="5">Inositol transport system sugar-binding protein</fullName>
    </submittedName>
</protein>
<gene>
    <name evidence="5" type="ORF">AIOL_000631</name>
</gene>
<dbReference type="PATRIC" id="fig|1675527.3.peg.689"/>
<keyword evidence="3" id="KW-0732">Signal</keyword>
<dbReference type="PANTHER" id="PTHR30036">
    <property type="entry name" value="D-XYLOSE-BINDING PERIPLASMIC PROTEIN"/>
    <property type="match status" value="1"/>
</dbReference>
<comment type="caution">
    <text evidence="5">The sequence shown here is derived from an EMBL/GenBank/DDBJ whole genome shotgun (WGS) entry which is preliminary data.</text>
</comment>
<dbReference type="STRING" id="1675527.AIOL_000631"/>
<dbReference type="GO" id="GO:0030246">
    <property type="term" value="F:carbohydrate binding"/>
    <property type="evidence" value="ECO:0007669"/>
    <property type="project" value="TreeGrafter"/>
</dbReference>
<dbReference type="AlphaFoldDB" id="A0A0J9ECK8"/>
<feature type="domain" description="Periplasmic binding protein" evidence="4">
    <location>
        <begin position="29"/>
        <end position="290"/>
    </location>
</feature>
<organism evidence="5 6">
    <name type="scientific">Candidatus Rhodobacter oscarellae</name>
    <dbReference type="NCBI Taxonomy" id="1675527"/>
    <lineage>
        <taxon>Bacteria</taxon>
        <taxon>Pseudomonadati</taxon>
        <taxon>Pseudomonadota</taxon>
        <taxon>Alphaproteobacteria</taxon>
        <taxon>Rhodobacterales</taxon>
        <taxon>Rhodobacter group</taxon>
        <taxon>Rhodobacter</taxon>
    </lineage>
</organism>
<comment type="subcellular location">
    <subcellularLocation>
        <location evidence="1">Periplasm</location>
    </subcellularLocation>
</comment>
<dbReference type="Pfam" id="PF13407">
    <property type="entry name" value="Peripla_BP_4"/>
    <property type="match status" value="1"/>
</dbReference>
<evidence type="ECO:0000313" key="6">
    <source>
        <dbReference type="Proteomes" id="UP000037178"/>
    </source>
</evidence>
<dbReference type="Proteomes" id="UP000037178">
    <property type="component" value="Unassembled WGS sequence"/>
</dbReference>
<dbReference type="InterPro" id="IPR025997">
    <property type="entry name" value="SBP_2_dom"/>
</dbReference>
<sequence>MRMKNLVAAATLAAGSFVAAAHMAVAADIALISGKPDDTFFQPVKKGVDDARTVVELTGGTVNYMQLVNYDNLGPDAANLIRTAVGQGVDGLVIADWVPDSMDVAIKEAIAAGVTVMLYNSGNIEKANELGAINYVGSDEYQAGLGAGVYFTDLGYKNILCVNHVPGSFPLETRCNGVLEAAKAAGAASEQLPLPPTQADNAASVAQAIKAALLTDPSIDAILTLNPAVADWAASGIMQAGKTNSVAFGSFDMNEAGLNRIKDGTQLFAIDQQPYLQSFLAVTLLNSYLEYGLTLPTMPVLTGPGIVDASNIDATLAGVQNGAR</sequence>
<keyword evidence="6" id="KW-1185">Reference proteome</keyword>
<feature type="chain" id="PRO_5005318550" evidence="3">
    <location>
        <begin position="27"/>
        <end position="324"/>
    </location>
</feature>
<comment type="similarity">
    <text evidence="2">Belongs to the bacterial solute-binding protein 2 family.</text>
</comment>
<reference evidence="5 6" key="1">
    <citation type="submission" date="2015-06" db="EMBL/GenBank/DDBJ databases">
        <title>Draft genome sequence of an Alphaproteobacteria species associated to the Mediterranean sponge Oscarella lobularis.</title>
        <authorList>
            <person name="Jourda C."/>
            <person name="Santini S."/>
            <person name="Claverie J.-M."/>
        </authorList>
    </citation>
    <scope>NUCLEOTIDE SEQUENCE [LARGE SCALE GENOMIC DNA]</scope>
    <source>
        <strain evidence="5">IGS</strain>
    </source>
</reference>